<keyword evidence="3" id="KW-1185">Reference proteome</keyword>
<keyword evidence="1" id="KW-0732">Signal</keyword>
<evidence type="ECO:0000256" key="1">
    <source>
        <dbReference type="SAM" id="SignalP"/>
    </source>
</evidence>
<feature type="chain" id="PRO_5042071717" description="Secreted protein" evidence="1">
    <location>
        <begin position="20"/>
        <end position="85"/>
    </location>
</feature>
<sequence length="85" mass="9390">MLRLLSWWMRTTTLQSTLAWHGAIPLLCLSHPPMHYPCTCVTATATMTTILNNFCSRPISGLSGSLLGSCALPSYSCSRYLRQTP</sequence>
<evidence type="ECO:0000313" key="2">
    <source>
        <dbReference type="EMBL" id="KAJ7024733.1"/>
    </source>
</evidence>
<reference evidence="2" key="1">
    <citation type="submission" date="2023-03" db="EMBL/GenBank/DDBJ databases">
        <title>Massive genome expansion in bonnet fungi (Mycena s.s.) driven by repeated elements and novel gene families across ecological guilds.</title>
        <authorList>
            <consortium name="Lawrence Berkeley National Laboratory"/>
            <person name="Harder C.B."/>
            <person name="Miyauchi S."/>
            <person name="Viragh M."/>
            <person name="Kuo A."/>
            <person name="Thoen E."/>
            <person name="Andreopoulos B."/>
            <person name="Lu D."/>
            <person name="Skrede I."/>
            <person name="Drula E."/>
            <person name="Henrissat B."/>
            <person name="Morin E."/>
            <person name="Kohler A."/>
            <person name="Barry K."/>
            <person name="LaButti K."/>
            <person name="Morin E."/>
            <person name="Salamov A."/>
            <person name="Lipzen A."/>
            <person name="Mereny Z."/>
            <person name="Hegedus B."/>
            <person name="Baldrian P."/>
            <person name="Stursova M."/>
            <person name="Weitz H."/>
            <person name="Taylor A."/>
            <person name="Grigoriev I.V."/>
            <person name="Nagy L.G."/>
            <person name="Martin F."/>
            <person name="Kauserud H."/>
        </authorList>
    </citation>
    <scope>NUCLEOTIDE SEQUENCE</scope>
    <source>
        <strain evidence="2">CBHHK200</strain>
    </source>
</reference>
<evidence type="ECO:0008006" key="4">
    <source>
        <dbReference type="Google" id="ProtNLM"/>
    </source>
</evidence>
<evidence type="ECO:0000313" key="3">
    <source>
        <dbReference type="Proteomes" id="UP001218188"/>
    </source>
</evidence>
<dbReference type="EMBL" id="JARJCM010000165">
    <property type="protein sequence ID" value="KAJ7024733.1"/>
    <property type="molecule type" value="Genomic_DNA"/>
</dbReference>
<organism evidence="2 3">
    <name type="scientific">Mycena alexandri</name>
    <dbReference type="NCBI Taxonomy" id="1745969"/>
    <lineage>
        <taxon>Eukaryota</taxon>
        <taxon>Fungi</taxon>
        <taxon>Dikarya</taxon>
        <taxon>Basidiomycota</taxon>
        <taxon>Agaricomycotina</taxon>
        <taxon>Agaricomycetes</taxon>
        <taxon>Agaricomycetidae</taxon>
        <taxon>Agaricales</taxon>
        <taxon>Marasmiineae</taxon>
        <taxon>Mycenaceae</taxon>
        <taxon>Mycena</taxon>
    </lineage>
</organism>
<gene>
    <name evidence="2" type="ORF">C8F04DRAFT_153045</name>
</gene>
<dbReference type="Proteomes" id="UP001218188">
    <property type="component" value="Unassembled WGS sequence"/>
</dbReference>
<protein>
    <recommendedName>
        <fullName evidence="4">Secreted protein</fullName>
    </recommendedName>
</protein>
<feature type="signal peptide" evidence="1">
    <location>
        <begin position="1"/>
        <end position="19"/>
    </location>
</feature>
<dbReference type="AlphaFoldDB" id="A0AAD6SBL3"/>
<name>A0AAD6SBL3_9AGAR</name>
<proteinExistence type="predicted"/>
<accession>A0AAD6SBL3</accession>
<comment type="caution">
    <text evidence="2">The sequence shown here is derived from an EMBL/GenBank/DDBJ whole genome shotgun (WGS) entry which is preliminary data.</text>
</comment>